<dbReference type="RefSeq" id="WP_040373570.1">
    <property type="nucleotide sequence ID" value="NZ_CP068053.1"/>
</dbReference>
<evidence type="ECO:0000313" key="1">
    <source>
        <dbReference type="EMBL" id="QQS98729.1"/>
    </source>
</evidence>
<dbReference type="AlphaFoldDB" id="A0A974NJ32"/>
<dbReference type="InterPro" id="IPR019667">
    <property type="entry name" value="Uncharacterised_YbaK"/>
</dbReference>
<gene>
    <name evidence="1" type="ORF">I6J18_13570</name>
</gene>
<dbReference type="EMBL" id="CP068053">
    <property type="protein sequence ID" value="QQS98729.1"/>
    <property type="molecule type" value="Genomic_DNA"/>
</dbReference>
<keyword evidence="2" id="KW-1185">Reference proteome</keyword>
<evidence type="ECO:0000313" key="2">
    <source>
        <dbReference type="Proteomes" id="UP000595254"/>
    </source>
</evidence>
<dbReference type="Pfam" id="PF10730">
    <property type="entry name" value="DUF2521"/>
    <property type="match status" value="1"/>
</dbReference>
<name>A0A974NJ32_PERPY</name>
<organism evidence="1 2">
    <name type="scientific">Peribacillus psychrosaccharolyticus</name>
    <name type="common">Bacillus psychrosaccharolyticus</name>
    <dbReference type="NCBI Taxonomy" id="1407"/>
    <lineage>
        <taxon>Bacteria</taxon>
        <taxon>Bacillati</taxon>
        <taxon>Bacillota</taxon>
        <taxon>Bacilli</taxon>
        <taxon>Bacillales</taxon>
        <taxon>Bacillaceae</taxon>
        <taxon>Peribacillus</taxon>
    </lineage>
</organism>
<accession>A0A974NJ32</accession>
<proteinExistence type="predicted"/>
<reference evidence="1 2" key="1">
    <citation type="submission" date="2021-01" db="EMBL/GenBank/DDBJ databases">
        <title>FDA dAtabase for Regulatory Grade micrObial Sequences (FDA-ARGOS): Supporting development and validation of Infectious Disease Dx tests.</title>
        <authorList>
            <person name="Nelson B."/>
            <person name="Plummer A."/>
            <person name="Tallon L."/>
            <person name="Sadzewicz L."/>
            <person name="Zhao X."/>
            <person name="Boylan J."/>
            <person name="Ott S."/>
            <person name="Bowen H."/>
            <person name="Vavikolanu K."/>
            <person name="Mehta A."/>
            <person name="Aluvathingal J."/>
            <person name="Nadendla S."/>
            <person name="Myers T."/>
            <person name="Yan Y."/>
            <person name="Sichtig H."/>
        </authorList>
    </citation>
    <scope>NUCLEOTIDE SEQUENCE [LARGE SCALE GENOMIC DNA]</scope>
    <source>
        <strain evidence="1 2">FDAARGOS_1161</strain>
    </source>
</reference>
<dbReference type="Proteomes" id="UP000595254">
    <property type="component" value="Chromosome"/>
</dbReference>
<sequence length="147" mass="17482">MNVIMGLQERQREKQINYERRLLRDLSIEKLKVRILDFFNHDYSLGLCLTDVLEEGCFDVAIEAFLLGGNYGKFGYYGESMEDSRLRCKQEEKHLVDTLFNFILYWGKAGKMDIYSESLFYHCSAYVETWWLQGFQAGAKYYKLRLH</sequence>
<protein>
    <submittedName>
        <fullName evidence="1">DUF2521 family protein</fullName>
    </submittedName>
</protein>
<dbReference type="KEGG" id="ppsr:I6J18_13570"/>